<dbReference type="KEGG" id="halu:HUG12_10955"/>
<dbReference type="AlphaFoldDB" id="A0A7D5QJY0"/>
<reference evidence="2 3" key="1">
    <citation type="submission" date="2020-06" db="EMBL/GenBank/DDBJ databases">
        <title>NJ-3-1, isolated from saline soil.</title>
        <authorList>
            <person name="Cui H.L."/>
            <person name="Shi X."/>
        </authorList>
    </citation>
    <scope>NUCLEOTIDE SEQUENCE [LARGE SCALE GENOMIC DNA]</scope>
    <source>
        <strain evidence="2 3">NJ-3-1</strain>
    </source>
</reference>
<keyword evidence="3" id="KW-1185">Reference proteome</keyword>
<proteinExistence type="predicted"/>
<organism evidence="2 3">
    <name type="scientific">Halorarum salinum</name>
    <dbReference type="NCBI Taxonomy" id="2743089"/>
    <lineage>
        <taxon>Archaea</taxon>
        <taxon>Methanobacteriati</taxon>
        <taxon>Methanobacteriota</taxon>
        <taxon>Stenosarchaea group</taxon>
        <taxon>Halobacteria</taxon>
        <taxon>Halobacteriales</taxon>
        <taxon>Haloferacaceae</taxon>
        <taxon>Halorarum</taxon>
    </lineage>
</organism>
<protein>
    <submittedName>
        <fullName evidence="2">Uncharacterized protein</fullName>
    </submittedName>
</protein>
<dbReference type="EMBL" id="CP058579">
    <property type="protein sequence ID" value="QLG64044.1"/>
    <property type="molecule type" value="Genomic_DNA"/>
</dbReference>
<evidence type="ECO:0000256" key="1">
    <source>
        <dbReference type="SAM" id="MobiDB-lite"/>
    </source>
</evidence>
<accession>A0A7D5QJY0</accession>
<dbReference type="Proteomes" id="UP000509626">
    <property type="component" value="Chromosome"/>
</dbReference>
<name>A0A7D5QJY0_9EURY</name>
<feature type="region of interest" description="Disordered" evidence="1">
    <location>
        <begin position="1"/>
        <end position="22"/>
    </location>
</feature>
<gene>
    <name evidence="2" type="ORF">HUG12_10955</name>
</gene>
<evidence type="ECO:0000313" key="2">
    <source>
        <dbReference type="EMBL" id="QLG64044.1"/>
    </source>
</evidence>
<sequence>MHRYRVGRPASVTYGPGSSDGDDWELRFSTIGGERIVAELAREQMYELWIEVKGVPWPKSVDDYRRRDDLLGELVERANMACNEQLRDALTAIGGETQ</sequence>
<evidence type="ECO:0000313" key="3">
    <source>
        <dbReference type="Proteomes" id="UP000509626"/>
    </source>
</evidence>
<dbReference type="OrthoDB" id="317275at2157"/>